<feature type="compositionally biased region" description="Polar residues" evidence="1">
    <location>
        <begin position="43"/>
        <end position="58"/>
    </location>
</feature>
<evidence type="ECO:0000256" key="1">
    <source>
        <dbReference type="SAM" id="MobiDB-lite"/>
    </source>
</evidence>
<gene>
    <name evidence="2" type="ORF">g.45625</name>
</gene>
<dbReference type="EMBL" id="GEDC01003713">
    <property type="protein sequence ID" value="JAS33585.1"/>
    <property type="molecule type" value="Transcribed_RNA"/>
</dbReference>
<feature type="compositionally biased region" description="Basic and acidic residues" evidence="1">
    <location>
        <begin position="19"/>
        <end position="38"/>
    </location>
</feature>
<dbReference type="AlphaFoldDB" id="A0A1B6E6P5"/>
<evidence type="ECO:0000313" key="2">
    <source>
        <dbReference type="EMBL" id="JAS33585.1"/>
    </source>
</evidence>
<feature type="non-terminal residue" evidence="2">
    <location>
        <position position="111"/>
    </location>
</feature>
<name>A0A1B6E6P5_9HEMI</name>
<proteinExistence type="predicted"/>
<accession>A0A1B6E6P5</accession>
<sequence length="111" mass="12891">KCQGRSVEEAYVIMCSRRTSDKVAKKNQKEREKSKNCDVDSPFRSNSSDMKQSRVPYSQNDLKISLVKTENKEKSKSPVTNIKNKVTDNNVSKINKSESFRSRIYYKNPDY</sequence>
<feature type="non-terminal residue" evidence="2">
    <location>
        <position position="1"/>
    </location>
</feature>
<protein>
    <submittedName>
        <fullName evidence="2">Uncharacterized protein</fullName>
    </submittedName>
</protein>
<organism evidence="2">
    <name type="scientific">Clastoptera arizonana</name>
    <name type="common">Arizona spittle bug</name>
    <dbReference type="NCBI Taxonomy" id="38151"/>
    <lineage>
        <taxon>Eukaryota</taxon>
        <taxon>Metazoa</taxon>
        <taxon>Ecdysozoa</taxon>
        <taxon>Arthropoda</taxon>
        <taxon>Hexapoda</taxon>
        <taxon>Insecta</taxon>
        <taxon>Pterygota</taxon>
        <taxon>Neoptera</taxon>
        <taxon>Paraneoptera</taxon>
        <taxon>Hemiptera</taxon>
        <taxon>Auchenorrhyncha</taxon>
        <taxon>Cercopoidea</taxon>
        <taxon>Clastopteridae</taxon>
        <taxon>Clastoptera</taxon>
    </lineage>
</organism>
<reference evidence="2" key="1">
    <citation type="submission" date="2015-12" db="EMBL/GenBank/DDBJ databases">
        <title>De novo transcriptome assembly of four potential Pierce s Disease insect vectors from Arizona vineyards.</title>
        <authorList>
            <person name="Tassone E.E."/>
        </authorList>
    </citation>
    <scope>NUCLEOTIDE SEQUENCE</scope>
</reference>
<feature type="region of interest" description="Disordered" evidence="1">
    <location>
        <begin position="19"/>
        <end position="58"/>
    </location>
</feature>